<dbReference type="GO" id="GO:0031501">
    <property type="term" value="C:mannosyltransferase complex"/>
    <property type="evidence" value="ECO:0007669"/>
    <property type="project" value="UniProtKB-ARBA"/>
</dbReference>
<evidence type="ECO:0000256" key="2">
    <source>
        <dbReference type="ARBA" id="ARBA00009003"/>
    </source>
</evidence>
<dbReference type="GO" id="GO:0051999">
    <property type="term" value="P:mannosyl-inositol phosphorylceramide biosynthetic process"/>
    <property type="evidence" value="ECO:0007669"/>
    <property type="project" value="TreeGrafter"/>
</dbReference>
<dbReference type="InterPro" id="IPR007577">
    <property type="entry name" value="GlycoTrfase_DXD_sugar-bd_CS"/>
</dbReference>
<evidence type="ECO:0000256" key="1">
    <source>
        <dbReference type="ARBA" id="ARBA00004141"/>
    </source>
</evidence>
<dbReference type="FunFam" id="3.90.550.20:FF:000001">
    <property type="entry name" value="MIPC synthase subunit (SurA)"/>
    <property type="match status" value="1"/>
</dbReference>
<dbReference type="InterPro" id="IPR029044">
    <property type="entry name" value="Nucleotide-diphossugar_trans"/>
</dbReference>
<dbReference type="SUPFAM" id="SSF53448">
    <property type="entry name" value="Nucleotide-diphospho-sugar transferases"/>
    <property type="match status" value="1"/>
</dbReference>
<dbReference type="EC" id="2.4.1.370" evidence="8"/>
<evidence type="ECO:0000256" key="5">
    <source>
        <dbReference type="ARBA" id="ARBA00022989"/>
    </source>
</evidence>
<dbReference type="PANTHER" id="PTHR32385:SF20">
    <property type="entry name" value="MANNOSYL PHOSPHORYLINOSITOL CERAMIDE SYNTHASE CSH1-RELATED"/>
    <property type="match status" value="1"/>
</dbReference>
<evidence type="ECO:0000256" key="6">
    <source>
        <dbReference type="ARBA" id="ARBA00023136"/>
    </source>
</evidence>
<dbReference type="InterPro" id="IPR051706">
    <property type="entry name" value="Glycosyltransferase_domain"/>
</dbReference>
<name>A0A1B2J601_PICPA</name>
<protein>
    <recommendedName>
        <fullName evidence="8">inositol phosphorylceramide mannosyltransferase</fullName>
        <ecNumber evidence="8">2.4.1.370</ecNumber>
    </recommendedName>
</protein>
<evidence type="ECO:0000256" key="9">
    <source>
        <dbReference type="SAM" id="Phobius"/>
    </source>
</evidence>
<dbReference type="GO" id="GO:0016020">
    <property type="term" value="C:membrane"/>
    <property type="evidence" value="ECO:0007669"/>
    <property type="project" value="UniProtKB-SubCell"/>
</dbReference>
<evidence type="ECO:0000313" key="10">
    <source>
        <dbReference type="EMBL" id="ANZ73397.1"/>
    </source>
</evidence>
<accession>A0A1B2J601</accession>
<feature type="transmembrane region" description="Helical" evidence="9">
    <location>
        <begin position="7"/>
        <end position="31"/>
    </location>
</feature>
<keyword evidence="5 9" id="KW-1133">Transmembrane helix</keyword>
<feature type="transmembrane region" description="Helical" evidence="9">
    <location>
        <begin position="270"/>
        <end position="295"/>
    </location>
</feature>
<keyword evidence="6 9" id="KW-0472">Membrane</keyword>
<evidence type="ECO:0000256" key="7">
    <source>
        <dbReference type="ARBA" id="ARBA00052145"/>
    </source>
</evidence>
<dbReference type="Gene3D" id="3.90.550.20">
    <property type="match status" value="1"/>
</dbReference>
<evidence type="ECO:0000256" key="8">
    <source>
        <dbReference type="ARBA" id="ARBA00066893"/>
    </source>
</evidence>
<comment type="catalytic activity">
    <reaction evidence="7">
        <text>a 1D-myo-inositol-1-phospho-N-[(R)-2-hydroxy-very-long-chain fatty acyl]-(R)-4-hydroxysphingoid base + GDP-alpha-D-mannose = an alpha-D-mannosyl-(1&lt;-&gt;6)-1D-myo-inositol-1-phospho-N-[(R)-2-hydroxy-very-long-chain fatty acyl]-(R)-4-hydroxysphingoid base + GDP + H(+)</text>
        <dbReference type="Rhea" id="RHEA:64596"/>
        <dbReference type="ChEBI" id="CHEBI:15378"/>
        <dbReference type="ChEBI" id="CHEBI:57527"/>
        <dbReference type="ChEBI" id="CHEBI:58189"/>
        <dbReference type="ChEBI" id="CHEBI:155885"/>
        <dbReference type="ChEBI" id="CHEBI:155926"/>
        <dbReference type="EC" id="2.4.1.370"/>
    </reaction>
    <physiologicalReaction direction="left-to-right" evidence="7">
        <dbReference type="Rhea" id="RHEA:64597"/>
    </physiologicalReaction>
</comment>
<dbReference type="OrthoDB" id="3647at2759"/>
<sequence>MKTELKILIWAHVALVLFLCYETFDLMTLLYDDTFKDSLLDSDLNSDISSRPQLIPKIIHQTYKTNDIPEIWQDGQRKCQELHPDYKYIMWTDEMARNFISEEYPWFLKTFDSYKYNIERADSIRYFVLNHFGGIYIDLDDGCARRLDPLLSVPAFVRKTTPSGISNDVMGSVPRHPFFIKTIKSLESYNRNWLVPYITIMYSTGPLFLSVIWKQYKRWGVPESGVVRILQPADYKSGANAFFNITEGSSWHLGDAKFIKSLADHIGTAVIGGFLIALAILSVEFAIYLSLVALANSRAMKKCMSFIKDLPSRFSRDSEVDENKVNNHIYKIALLKRRNRKDSNLPIVHIDVADDIEKQIMNQPM</sequence>
<dbReference type="GO" id="GO:0006676">
    <property type="term" value="P:mannosyl diphosphorylinositol ceramide metabolic process"/>
    <property type="evidence" value="ECO:0007669"/>
    <property type="project" value="UniProtKB-ARBA"/>
</dbReference>
<comment type="subcellular location">
    <subcellularLocation>
        <location evidence="1">Membrane</location>
        <topology evidence="1">Multi-pass membrane protein</topology>
    </subcellularLocation>
</comment>
<dbReference type="AlphaFoldDB" id="A0A1B2J601"/>
<proteinExistence type="inferred from homology"/>
<evidence type="ECO:0000313" key="11">
    <source>
        <dbReference type="Proteomes" id="UP000094565"/>
    </source>
</evidence>
<organism evidence="10 11">
    <name type="scientific">Komagataella pastoris</name>
    <name type="common">Yeast</name>
    <name type="synonym">Pichia pastoris</name>
    <dbReference type="NCBI Taxonomy" id="4922"/>
    <lineage>
        <taxon>Eukaryota</taxon>
        <taxon>Fungi</taxon>
        <taxon>Dikarya</taxon>
        <taxon>Ascomycota</taxon>
        <taxon>Saccharomycotina</taxon>
        <taxon>Pichiomycetes</taxon>
        <taxon>Pichiales</taxon>
        <taxon>Pichiaceae</taxon>
        <taxon>Komagataella</taxon>
    </lineage>
</organism>
<keyword evidence="3" id="KW-0808">Transferase</keyword>
<evidence type="ECO:0000256" key="3">
    <source>
        <dbReference type="ARBA" id="ARBA00022679"/>
    </source>
</evidence>
<keyword evidence="11" id="KW-1185">Reference proteome</keyword>
<dbReference type="PANTHER" id="PTHR32385">
    <property type="entry name" value="MANNOSYL PHOSPHORYLINOSITOL CERAMIDE SYNTHASE"/>
    <property type="match status" value="1"/>
</dbReference>
<gene>
    <name evidence="10" type="primary">SUR1</name>
    <name evidence="10" type="ORF">ATY40_BA7501635</name>
</gene>
<dbReference type="EMBL" id="CP014584">
    <property type="protein sequence ID" value="ANZ73397.1"/>
    <property type="molecule type" value="Genomic_DNA"/>
</dbReference>
<comment type="similarity">
    <text evidence="2">Belongs to the glycosyltransferase 32 family.</text>
</comment>
<evidence type="ECO:0000256" key="4">
    <source>
        <dbReference type="ARBA" id="ARBA00022692"/>
    </source>
</evidence>
<dbReference type="Pfam" id="PF04488">
    <property type="entry name" value="Gly_transf_sug"/>
    <property type="match status" value="1"/>
</dbReference>
<keyword evidence="4 9" id="KW-0812">Transmembrane</keyword>
<dbReference type="Proteomes" id="UP000094565">
    <property type="component" value="Chromosome 1"/>
</dbReference>
<dbReference type="GO" id="GO:0103064">
    <property type="term" value="F:inositol phosphorylceramide mannosyltransferase activity"/>
    <property type="evidence" value="ECO:0007669"/>
    <property type="project" value="UniProtKB-EC"/>
</dbReference>
<reference evidence="10 11" key="1">
    <citation type="submission" date="2016-02" db="EMBL/GenBank/DDBJ databases">
        <title>Comparative genomic and transcriptomic foundation for Pichia pastoris.</title>
        <authorList>
            <person name="Love K.R."/>
            <person name="Shah K.A."/>
            <person name="Whittaker C.A."/>
            <person name="Wu J."/>
            <person name="Bartlett M.C."/>
            <person name="Ma D."/>
            <person name="Leeson R.L."/>
            <person name="Priest M."/>
            <person name="Young S.K."/>
            <person name="Love J.C."/>
        </authorList>
    </citation>
    <scope>NUCLEOTIDE SEQUENCE [LARGE SCALE GENOMIC DNA]</scope>
    <source>
        <strain evidence="10 11">ATCC 28485</strain>
    </source>
</reference>